<dbReference type="EMBL" id="VWPL01000005">
    <property type="protein sequence ID" value="KAA5602649.1"/>
    <property type="molecule type" value="Genomic_DNA"/>
</dbReference>
<dbReference type="InterPro" id="IPR032333">
    <property type="entry name" value="DUF4857"/>
</dbReference>
<keyword evidence="3" id="KW-1185">Reference proteome</keyword>
<keyword evidence="1" id="KW-1133">Transmembrane helix</keyword>
<proteinExistence type="predicted"/>
<feature type="transmembrane region" description="Helical" evidence="1">
    <location>
        <begin position="99"/>
        <end position="130"/>
    </location>
</feature>
<sequence>MRPLLLKEWIKLRGRLAAILLGCVAFHLYFAMTLRQKFTLEHAEMVFYQVGRIGQNIVAGFEYVPLAIGALLAFVQFAPEVARGHLRLSLHLPIATNRLILAHLAVGTAVLVTLFALNAAALAAIVGIWFPAEFVTSALSAAVPWMVAGLVAYFGGVAAMLEPQAIRRVAWLIVTAAIVALCHLSTHRGAYDDAIWGLILLALLFVPAIPWVARRFRDGGGAPSPGVGRPAAIVLIVAVCAIAAPVATGTLFDAQMEETQIFFSPVSRTFVYREHLRDHEFRHATREGADLDRKTFQTLLPFIYNRDMEVWGLLPVTIDGRAFDRRALADERMIFELKPRDIADRRADVPVYPLIESEPGQARLQFPEDVFRFTAERMEFLNVDTLAVEAATTRIFTEALAEKGFAFPPRLVEGRATILKPFDEGYLVVDAKGAVFHIKRAGGRPRVVRTPIPADLGIRSIQVVENAQRRFLGLLLSRDGRLFLIRNGDYRLVPLPTAGYVPDAMDYKLIMNPVAPTATWSHAAGARAAALAPDLTLVDTFERAAPERPRGWAERVVRTFVPFEIRLEARGGDRLEWSFAAGAWTAFAVSLGLAMIVGGLDRRRTSRRERLVTVALTIAFGMFGLIAARLTGPAWPERTA</sequence>
<feature type="transmembrane region" description="Helical" evidence="1">
    <location>
        <begin position="194"/>
        <end position="213"/>
    </location>
</feature>
<feature type="transmembrane region" description="Helical" evidence="1">
    <location>
        <begin position="577"/>
        <end position="599"/>
    </location>
</feature>
<dbReference type="OrthoDB" id="5906498at2"/>
<feature type="transmembrane region" description="Helical" evidence="1">
    <location>
        <begin position="142"/>
        <end position="162"/>
    </location>
</feature>
<keyword evidence="1" id="KW-0472">Membrane</keyword>
<feature type="transmembrane region" description="Helical" evidence="1">
    <location>
        <begin position="57"/>
        <end position="78"/>
    </location>
</feature>
<name>A0A5M6I4C0_9HYPH</name>
<feature type="transmembrane region" description="Helical" evidence="1">
    <location>
        <begin position="12"/>
        <end position="32"/>
    </location>
</feature>
<feature type="transmembrane region" description="Helical" evidence="1">
    <location>
        <begin position="233"/>
        <end position="252"/>
    </location>
</feature>
<dbReference type="RefSeq" id="WP_150096379.1">
    <property type="nucleotide sequence ID" value="NZ_VWPL01000005.1"/>
</dbReference>
<dbReference type="Pfam" id="PF16149">
    <property type="entry name" value="DUF4857"/>
    <property type="match status" value="1"/>
</dbReference>
<comment type="caution">
    <text evidence="2">The sequence shown here is derived from an EMBL/GenBank/DDBJ whole genome shotgun (WGS) entry which is preliminary data.</text>
</comment>
<evidence type="ECO:0000256" key="1">
    <source>
        <dbReference type="SAM" id="Phobius"/>
    </source>
</evidence>
<gene>
    <name evidence="2" type="ORF">F1193_03965</name>
</gene>
<dbReference type="AlphaFoldDB" id="A0A5M6I4C0"/>
<evidence type="ECO:0000313" key="2">
    <source>
        <dbReference type="EMBL" id="KAA5602649.1"/>
    </source>
</evidence>
<evidence type="ECO:0000313" key="3">
    <source>
        <dbReference type="Proteomes" id="UP000323886"/>
    </source>
</evidence>
<feature type="transmembrane region" description="Helical" evidence="1">
    <location>
        <begin position="611"/>
        <end position="630"/>
    </location>
</feature>
<dbReference type="Proteomes" id="UP000323886">
    <property type="component" value="Unassembled WGS sequence"/>
</dbReference>
<organism evidence="2 3">
    <name type="scientific">Blastochloris sulfoviridis</name>
    <dbReference type="NCBI Taxonomy" id="50712"/>
    <lineage>
        <taxon>Bacteria</taxon>
        <taxon>Pseudomonadati</taxon>
        <taxon>Pseudomonadota</taxon>
        <taxon>Alphaproteobacteria</taxon>
        <taxon>Hyphomicrobiales</taxon>
        <taxon>Blastochloridaceae</taxon>
        <taxon>Blastochloris</taxon>
    </lineage>
</organism>
<feature type="transmembrane region" description="Helical" evidence="1">
    <location>
        <begin position="169"/>
        <end position="188"/>
    </location>
</feature>
<reference evidence="2 3" key="1">
    <citation type="submission" date="2019-09" db="EMBL/GenBank/DDBJ databases">
        <title>Draft Whole-Genome sequence of Blastochloris sulfoviridis DSM 729.</title>
        <authorList>
            <person name="Meyer T.E."/>
            <person name="Kyndt J.A."/>
        </authorList>
    </citation>
    <scope>NUCLEOTIDE SEQUENCE [LARGE SCALE GENOMIC DNA]</scope>
    <source>
        <strain evidence="2 3">DSM 729</strain>
    </source>
</reference>
<protein>
    <submittedName>
        <fullName evidence="2">DUF4857 domain-containing protein</fullName>
    </submittedName>
</protein>
<accession>A0A5M6I4C0</accession>
<keyword evidence="1" id="KW-0812">Transmembrane</keyword>